<gene>
    <name evidence="3" type="primary">dehH1</name>
    <name evidence="3" type="ORF">VRLFYP33_00536</name>
</gene>
<accession>A0A6N2ZJQ1</accession>
<dbReference type="InterPro" id="IPR029058">
    <property type="entry name" value="AB_hydrolase_fold"/>
</dbReference>
<dbReference type="InterPro" id="IPR000639">
    <property type="entry name" value="Epox_hydrolase-like"/>
</dbReference>
<evidence type="ECO:0000256" key="1">
    <source>
        <dbReference type="ARBA" id="ARBA00022801"/>
    </source>
</evidence>
<dbReference type="Pfam" id="PF00561">
    <property type="entry name" value="Abhydrolase_1"/>
    <property type="match status" value="1"/>
</dbReference>
<evidence type="ECO:0000313" key="3">
    <source>
        <dbReference type="EMBL" id="VYT78873.1"/>
    </source>
</evidence>
<evidence type="ECO:0000259" key="2">
    <source>
        <dbReference type="Pfam" id="PF00561"/>
    </source>
</evidence>
<dbReference type="AlphaFoldDB" id="A0A6N2ZJQ1"/>
<dbReference type="InterPro" id="IPR000073">
    <property type="entry name" value="AB_hydrolase_1"/>
</dbReference>
<sequence>MLEDKYFPGFTQQFIETEPGVQINTWIGGHGDTAVLLLHGHPETHLIWRFLAPRLAEQYTVVMTDLRGYGDSSKPKGLPDHANYSKRVMGEDHFTVMNKLGFEKFHLIGHDRGARVCHRMIVDKPERILTCTMMDILPTLEMYADTNEEFATKYYHWFFYIQPNGFPETLLGAAPEYFIRFNLERKIGPTARANFPEDVMQEYIRCFSDPATIHGISEDYRASATIDREFDKKDIDDKVVIKTPLLVMWGKNGVVGKLWDVLAGWQAKAEQVEGYGIDNCGHFVPEEQPDMVNQHILDFLVKYKS</sequence>
<dbReference type="Gene3D" id="3.40.50.1820">
    <property type="entry name" value="alpha/beta hydrolase"/>
    <property type="match status" value="1"/>
</dbReference>
<proteinExistence type="predicted"/>
<dbReference type="EMBL" id="CACRUX010000015">
    <property type="protein sequence ID" value="VYT78873.1"/>
    <property type="molecule type" value="Genomic_DNA"/>
</dbReference>
<reference evidence="3" key="1">
    <citation type="submission" date="2019-11" db="EMBL/GenBank/DDBJ databases">
        <authorList>
            <person name="Feng L."/>
        </authorList>
    </citation>
    <scope>NUCLEOTIDE SEQUENCE</scope>
    <source>
        <strain evidence="3">VrattiLFYP33</strain>
    </source>
</reference>
<name>A0A6N2ZJQ1_9FIRM</name>
<dbReference type="GO" id="GO:0018785">
    <property type="term" value="F:haloacetate dehalogenase activity"/>
    <property type="evidence" value="ECO:0007669"/>
    <property type="project" value="UniProtKB-EC"/>
</dbReference>
<dbReference type="RefSeq" id="WP_156704157.1">
    <property type="nucleotide sequence ID" value="NZ_CACRUX010000015.1"/>
</dbReference>
<dbReference type="PANTHER" id="PTHR43329">
    <property type="entry name" value="EPOXIDE HYDROLASE"/>
    <property type="match status" value="1"/>
</dbReference>
<organism evidence="3">
    <name type="scientific">Veillonella ratti</name>
    <dbReference type="NCBI Taxonomy" id="103892"/>
    <lineage>
        <taxon>Bacteria</taxon>
        <taxon>Bacillati</taxon>
        <taxon>Bacillota</taxon>
        <taxon>Negativicutes</taxon>
        <taxon>Veillonellales</taxon>
        <taxon>Veillonellaceae</taxon>
        <taxon>Veillonella</taxon>
    </lineage>
</organism>
<keyword evidence="1 3" id="KW-0378">Hydrolase</keyword>
<feature type="domain" description="AB hydrolase-1" evidence="2">
    <location>
        <begin position="34"/>
        <end position="288"/>
    </location>
</feature>
<protein>
    <submittedName>
        <fullName evidence="3">Haloacetate dehalogenase H-1</fullName>
        <ecNumber evidence="3">3.8.1.3</ecNumber>
    </submittedName>
</protein>
<dbReference type="EC" id="3.8.1.3" evidence="3"/>
<dbReference type="SUPFAM" id="SSF53474">
    <property type="entry name" value="alpha/beta-Hydrolases"/>
    <property type="match status" value="1"/>
</dbReference>
<dbReference type="PRINTS" id="PR00412">
    <property type="entry name" value="EPOXHYDRLASE"/>
</dbReference>